<organism evidence="3">
    <name type="scientific">viral metagenome</name>
    <dbReference type="NCBI Taxonomy" id="1070528"/>
    <lineage>
        <taxon>unclassified sequences</taxon>
        <taxon>metagenomes</taxon>
        <taxon>organismal metagenomes</taxon>
    </lineage>
</organism>
<dbReference type="EMBL" id="MN738889">
    <property type="protein sequence ID" value="QHT30063.1"/>
    <property type="molecule type" value="Genomic_DNA"/>
</dbReference>
<proteinExistence type="predicted"/>
<evidence type="ECO:0000256" key="1">
    <source>
        <dbReference type="SAM" id="MobiDB-lite"/>
    </source>
</evidence>
<feature type="transmembrane region" description="Helical" evidence="2">
    <location>
        <begin position="20"/>
        <end position="39"/>
    </location>
</feature>
<protein>
    <submittedName>
        <fullName evidence="3">Uncharacterized protein</fullName>
    </submittedName>
</protein>
<sequence length="111" mass="12353">MQSVEASLIARNSELVQSTSFFFSLVVLAVVLTGFGYFLKTQYELNKELPKEKRIPFVPMVWYSATRNVRSEEYAGQLQPFEIETGYGVSGPPDGSSTAEIRGVDYSTPDS</sequence>
<reference evidence="3" key="1">
    <citation type="journal article" date="2020" name="Nature">
        <title>Giant virus diversity and host interactions through global metagenomics.</title>
        <authorList>
            <person name="Schulz F."/>
            <person name="Roux S."/>
            <person name="Paez-Espino D."/>
            <person name="Jungbluth S."/>
            <person name="Walsh D.A."/>
            <person name="Denef V.J."/>
            <person name="McMahon K.D."/>
            <person name="Konstantinidis K.T."/>
            <person name="Eloe-Fadrosh E.A."/>
            <person name="Kyrpides N.C."/>
            <person name="Woyke T."/>
        </authorList>
    </citation>
    <scope>NUCLEOTIDE SEQUENCE</scope>
    <source>
        <strain evidence="3">GVMAG-M-3300009068-25</strain>
    </source>
</reference>
<accession>A0A6C0ENK6</accession>
<evidence type="ECO:0000256" key="2">
    <source>
        <dbReference type="SAM" id="Phobius"/>
    </source>
</evidence>
<name>A0A6C0ENK6_9ZZZZ</name>
<keyword evidence="2" id="KW-0472">Membrane</keyword>
<keyword evidence="2" id="KW-0812">Transmembrane</keyword>
<feature type="region of interest" description="Disordered" evidence="1">
    <location>
        <begin position="86"/>
        <end position="111"/>
    </location>
</feature>
<keyword evidence="2" id="KW-1133">Transmembrane helix</keyword>
<dbReference type="AlphaFoldDB" id="A0A6C0ENK6"/>
<evidence type="ECO:0000313" key="3">
    <source>
        <dbReference type="EMBL" id="QHT30063.1"/>
    </source>
</evidence>